<reference evidence="3" key="1">
    <citation type="submission" date="2021-02" db="EMBL/GenBank/DDBJ databases">
        <authorList>
            <person name="Dougan E. K."/>
            <person name="Rhodes N."/>
            <person name="Thang M."/>
            <person name="Chan C."/>
        </authorList>
    </citation>
    <scope>NUCLEOTIDE SEQUENCE</scope>
</reference>
<dbReference type="Gene3D" id="2.30.42.10">
    <property type="match status" value="1"/>
</dbReference>
<dbReference type="PROSITE" id="PS50106">
    <property type="entry name" value="PDZ"/>
    <property type="match status" value="1"/>
</dbReference>
<dbReference type="InterPro" id="IPR041489">
    <property type="entry name" value="PDZ_6"/>
</dbReference>
<protein>
    <recommendedName>
        <fullName evidence="2">PDZ domain-containing protein</fullName>
    </recommendedName>
</protein>
<dbReference type="AlphaFoldDB" id="A0A813I0W5"/>
<gene>
    <name evidence="3" type="ORF">PGLA2088_LOCUS3094</name>
</gene>
<feature type="non-terminal residue" evidence="3">
    <location>
        <position position="1"/>
    </location>
</feature>
<evidence type="ECO:0000256" key="1">
    <source>
        <dbReference type="SAM" id="MobiDB-lite"/>
    </source>
</evidence>
<dbReference type="InterPro" id="IPR001478">
    <property type="entry name" value="PDZ"/>
</dbReference>
<evidence type="ECO:0000313" key="4">
    <source>
        <dbReference type="Proteomes" id="UP000626109"/>
    </source>
</evidence>
<name>A0A813I0W5_POLGL</name>
<feature type="domain" description="PDZ" evidence="2">
    <location>
        <begin position="471"/>
        <end position="537"/>
    </location>
</feature>
<evidence type="ECO:0000313" key="3">
    <source>
        <dbReference type="EMBL" id="CAE8644482.1"/>
    </source>
</evidence>
<dbReference type="EMBL" id="CAJNNW010002601">
    <property type="protein sequence ID" value="CAE8644482.1"/>
    <property type="molecule type" value="Genomic_DNA"/>
</dbReference>
<dbReference type="SUPFAM" id="SSF50156">
    <property type="entry name" value="PDZ domain-like"/>
    <property type="match status" value="1"/>
</dbReference>
<dbReference type="Proteomes" id="UP000626109">
    <property type="component" value="Unassembled WGS sequence"/>
</dbReference>
<dbReference type="Pfam" id="PF17820">
    <property type="entry name" value="PDZ_6"/>
    <property type="match status" value="1"/>
</dbReference>
<dbReference type="InterPro" id="IPR036034">
    <property type="entry name" value="PDZ_sf"/>
</dbReference>
<evidence type="ECO:0000259" key="2">
    <source>
        <dbReference type="PROSITE" id="PS50106"/>
    </source>
</evidence>
<comment type="caution">
    <text evidence="3">The sequence shown here is derived from an EMBL/GenBank/DDBJ whole genome shotgun (WGS) entry which is preliminary data.</text>
</comment>
<feature type="region of interest" description="Disordered" evidence="1">
    <location>
        <begin position="125"/>
        <end position="144"/>
    </location>
</feature>
<feature type="region of interest" description="Disordered" evidence="1">
    <location>
        <begin position="233"/>
        <end position="256"/>
    </location>
</feature>
<proteinExistence type="predicted"/>
<organism evidence="3 4">
    <name type="scientific">Polarella glacialis</name>
    <name type="common">Dinoflagellate</name>
    <dbReference type="NCBI Taxonomy" id="89957"/>
    <lineage>
        <taxon>Eukaryota</taxon>
        <taxon>Sar</taxon>
        <taxon>Alveolata</taxon>
        <taxon>Dinophyceae</taxon>
        <taxon>Suessiales</taxon>
        <taxon>Suessiaceae</taxon>
        <taxon>Polarella</taxon>
    </lineage>
</organism>
<accession>A0A813I0W5</accession>
<sequence>DGAYDLENGQRVQPHELKALCAGDDLEYHSASMGQWIGAKLIGPGKMPGLLDLDCKEGAELRRIRLPPSVGDSMGPLGVVGSFFASMAGYPSGGSSAATMLNPLGTSVPSGMPLKSALKHHASSSSTATAFGASQQRGPPLSPDDHCFYHSDTHGWITARIAAFRPETGCYDLEVKKGVPPAKVHGIRAGSAVEYHSTSLPGTWVPARVLRPGANHETFDLDCKERVPLDRLRPPADGAGEAGISIPRTNPAAHRPDGTALLTIPRTNAAAHRPDGTALLTIPRTDPGAHIPDGYMSVATSPKLHQLRASIHAKDPVALRQRLESNSDLRAGHVQSAVHRLDGPAPRALAELRRAIRNRNKDLLAAAIEAAALAGVPDEELENGAQALQDLEEPMWRYDPDDHCHMDIRAVPMINGSRTQQALLAGEVFRVSTEHRGADGTLYLKLADGRGWVFDRKPGAGTLCVRYEVVRFTVISVESGIQFGLKLSSIPMNRVAVSQVDPGGWADRLGVKPGDELLAVAAQRVSKISMGELEKVVAGKGPRPLALALTFACKEDGPGNYTIVHDGSAVTPTVALGSDTDIVAQLSAGTKVIVSEIVNNDKEQRIRGRIARPAGWISLLNTENGKRWARKQH</sequence>